<dbReference type="Proteomes" id="UP000324222">
    <property type="component" value="Unassembled WGS sequence"/>
</dbReference>
<evidence type="ECO:0000256" key="1">
    <source>
        <dbReference type="SAM" id="MobiDB-lite"/>
    </source>
</evidence>
<proteinExistence type="predicted"/>
<organism evidence="2 3">
    <name type="scientific">Portunus trituberculatus</name>
    <name type="common">Swimming crab</name>
    <name type="synonym">Neptunus trituberculatus</name>
    <dbReference type="NCBI Taxonomy" id="210409"/>
    <lineage>
        <taxon>Eukaryota</taxon>
        <taxon>Metazoa</taxon>
        <taxon>Ecdysozoa</taxon>
        <taxon>Arthropoda</taxon>
        <taxon>Crustacea</taxon>
        <taxon>Multicrustacea</taxon>
        <taxon>Malacostraca</taxon>
        <taxon>Eumalacostraca</taxon>
        <taxon>Eucarida</taxon>
        <taxon>Decapoda</taxon>
        <taxon>Pleocyemata</taxon>
        <taxon>Brachyura</taxon>
        <taxon>Eubrachyura</taxon>
        <taxon>Portunoidea</taxon>
        <taxon>Portunidae</taxon>
        <taxon>Portuninae</taxon>
        <taxon>Portunus</taxon>
    </lineage>
</organism>
<comment type="caution">
    <text evidence="2">The sequence shown here is derived from an EMBL/GenBank/DDBJ whole genome shotgun (WGS) entry which is preliminary data.</text>
</comment>
<feature type="region of interest" description="Disordered" evidence="1">
    <location>
        <begin position="41"/>
        <end position="67"/>
    </location>
</feature>
<evidence type="ECO:0000313" key="2">
    <source>
        <dbReference type="EMBL" id="MPC42933.1"/>
    </source>
</evidence>
<feature type="compositionally biased region" description="Basic and acidic residues" evidence="1">
    <location>
        <begin position="56"/>
        <end position="67"/>
    </location>
</feature>
<keyword evidence="3" id="KW-1185">Reference proteome</keyword>
<dbReference type="AlphaFoldDB" id="A0A5B7FCT8"/>
<sequence length="67" mass="7350">MALLVLPDCCYRNQQVIFGLQLRLHSVSRASLHALPLCQSGEGEGATRGESLPENGGREMEVARRDI</sequence>
<accession>A0A5B7FCT8</accession>
<dbReference type="EMBL" id="VSRR010005616">
    <property type="protein sequence ID" value="MPC42933.1"/>
    <property type="molecule type" value="Genomic_DNA"/>
</dbReference>
<protein>
    <submittedName>
        <fullName evidence="2">Uncharacterized protein</fullName>
    </submittedName>
</protein>
<evidence type="ECO:0000313" key="3">
    <source>
        <dbReference type="Proteomes" id="UP000324222"/>
    </source>
</evidence>
<gene>
    <name evidence="2" type="ORF">E2C01_036566</name>
</gene>
<reference evidence="2 3" key="1">
    <citation type="submission" date="2019-05" db="EMBL/GenBank/DDBJ databases">
        <title>Another draft genome of Portunus trituberculatus and its Hox gene families provides insights of decapod evolution.</title>
        <authorList>
            <person name="Jeong J.-H."/>
            <person name="Song I."/>
            <person name="Kim S."/>
            <person name="Choi T."/>
            <person name="Kim D."/>
            <person name="Ryu S."/>
            <person name="Kim W."/>
        </authorList>
    </citation>
    <scope>NUCLEOTIDE SEQUENCE [LARGE SCALE GENOMIC DNA]</scope>
    <source>
        <tissue evidence="2">Muscle</tissue>
    </source>
</reference>
<name>A0A5B7FCT8_PORTR</name>